<organism evidence="1 2">
    <name type="scientific">Rhodopirellula islandica</name>
    <dbReference type="NCBI Taxonomy" id="595434"/>
    <lineage>
        <taxon>Bacteria</taxon>
        <taxon>Pseudomonadati</taxon>
        <taxon>Planctomycetota</taxon>
        <taxon>Planctomycetia</taxon>
        <taxon>Pirellulales</taxon>
        <taxon>Pirellulaceae</taxon>
        <taxon>Rhodopirellula</taxon>
    </lineage>
</organism>
<evidence type="ECO:0000313" key="1">
    <source>
        <dbReference type="EMBL" id="KLU06711.1"/>
    </source>
</evidence>
<dbReference type="EMBL" id="LECT01000013">
    <property type="protein sequence ID" value="KLU06711.1"/>
    <property type="molecule type" value="Genomic_DNA"/>
</dbReference>
<dbReference type="Proteomes" id="UP000036367">
    <property type="component" value="Unassembled WGS sequence"/>
</dbReference>
<dbReference type="STRING" id="595434.RISK_001275"/>
<gene>
    <name evidence="1" type="ORF">RISK_001275</name>
</gene>
<sequence length="57" mass="6344">MLAVAYATRAEKYGAADRSLHGGMILDRSVDPLSPTWIDEAIDESYRCDGPSQQWDN</sequence>
<keyword evidence="2" id="KW-1185">Reference proteome</keyword>
<reference evidence="1" key="1">
    <citation type="submission" date="2015-05" db="EMBL/GenBank/DDBJ databases">
        <title>Permanent draft genome of Rhodopirellula islandicus K833.</title>
        <authorList>
            <person name="Kizina J."/>
            <person name="Richter M."/>
            <person name="Glockner F.O."/>
            <person name="Harder J."/>
        </authorList>
    </citation>
    <scope>NUCLEOTIDE SEQUENCE [LARGE SCALE GENOMIC DNA]</scope>
    <source>
        <strain evidence="1">K833</strain>
    </source>
</reference>
<protein>
    <submittedName>
        <fullName evidence="1">Uncharacterized protein</fullName>
    </submittedName>
</protein>
<name>A0A0J1BJH2_RHOIS</name>
<evidence type="ECO:0000313" key="2">
    <source>
        <dbReference type="Proteomes" id="UP000036367"/>
    </source>
</evidence>
<proteinExistence type="predicted"/>
<dbReference type="AlphaFoldDB" id="A0A0J1BJH2"/>
<accession>A0A0J1BJH2</accession>
<dbReference type="PATRIC" id="fig|595434.4.peg.1224"/>
<comment type="caution">
    <text evidence="1">The sequence shown here is derived from an EMBL/GenBank/DDBJ whole genome shotgun (WGS) entry which is preliminary data.</text>
</comment>